<evidence type="ECO:0000256" key="1">
    <source>
        <dbReference type="ARBA" id="ARBA00004418"/>
    </source>
</evidence>
<sequence length="750" mass="86194">MSLITVEAHNYLLHTDDNINRLKRHITTNESVKRSWLKIRNNANELVKKDHLASRECATLALAYRMTENEKYADALKRILLDYIHKTTWEGKQLLNRNPPWQAGLDVSHTSFDLAIAYDCIYEYLNHDERRKIAEGIVRLGIKPAMDDWLNPETSIHTFDTMGHNWWGACVYMAGFASLAVKNEIPEATEWAINISQTINEWVSYQGSVLQNKPSNFDRDGGFYEGINYASYGFSQYMLFRYAFQNSLPDKNLPDVQMMEKMADFFIYTTYYTEEGSSMCVNFGDTDIRRNGNSVVLLLWNLGHQSDLYAWYLQRVNSGNHAEGLESETPLGLIFHPELPLLPVDYAPEKELSKMYSDIGWVVMRDSWQNNSTMLAVKSGFSWNHAHADAGSFILFHKGKNLIIDSGNSSYGHPSYTQYYVQSEAHNVITWNEKAQEQKDQYYGVSNSGSVNHLIDNGFYKYVMADATGPTARYFSRNHRHFLWVGDVILIIDEVESYEPGSFEWLLHYNGESKRNGIDLTVKEADAEIKVRPLFPNTFPDGGLPHDFPEKIKLKEKIGLEDHQPKNEKPYWSVYQDKITDKNTFVTAIILSDNEKRQPVIKTFDGKDMQGVSIAQGDEVTKVFINLKADGRIKHRNSINSFDGWETDAWITAVTFNSENKADINNCKSCFIAHGSYLRNEDRVLLHGLSKYVAAVEWQPEQNNITIDSQIPFKLSVNQKEEGQKVYINNVDHAVDYNRSNRLGTVYMER</sequence>
<keyword evidence="3" id="KW-0574">Periplasm</keyword>
<evidence type="ECO:0000256" key="4">
    <source>
        <dbReference type="ARBA" id="ARBA00023239"/>
    </source>
</evidence>
<proteinExistence type="predicted"/>
<dbReference type="EMBL" id="JAGUCO010000006">
    <property type="protein sequence ID" value="MBS2098696.1"/>
    <property type="molecule type" value="Genomic_DNA"/>
</dbReference>
<evidence type="ECO:0000259" key="5">
    <source>
        <dbReference type="Pfam" id="PF07940"/>
    </source>
</evidence>
<evidence type="ECO:0000313" key="7">
    <source>
        <dbReference type="Proteomes" id="UP000708576"/>
    </source>
</evidence>
<dbReference type="Pfam" id="PF07940">
    <property type="entry name" value="Hepar_II_III_C"/>
    <property type="match status" value="1"/>
</dbReference>
<protein>
    <submittedName>
        <fullName evidence="6">Heparinase II/III family protein</fullName>
    </submittedName>
</protein>
<keyword evidence="7" id="KW-1185">Reference proteome</keyword>
<evidence type="ECO:0000313" key="6">
    <source>
        <dbReference type="EMBL" id="MBS2098696.1"/>
    </source>
</evidence>
<organism evidence="6 7">
    <name type="scientific">Carboxylicivirga linearis</name>
    <dbReference type="NCBI Taxonomy" id="1628157"/>
    <lineage>
        <taxon>Bacteria</taxon>
        <taxon>Pseudomonadati</taxon>
        <taxon>Bacteroidota</taxon>
        <taxon>Bacteroidia</taxon>
        <taxon>Marinilabiliales</taxon>
        <taxon>Marinilabiliaceae</taxon>
        <taxon>Carboxylicivirga</taxon>
    </lineage>
</organism>
<dbReference type="RefSeq" id="WP_212215940.1">
    <property type="nucleotide sequence ID" value="NZ_JAGUCO010000006.1"/>
</dbReference>
<gene>
    <name evidence="6" type="ORF">KEM10_10435</name>
</gene>
<name>A0ABS5JWH2_9BACT</name>
<dbReference type="InterPro" id="IPR012480">
    <property type="entry name" value="Hepar_II_III_C"/>
</dbReference>
<dbReference type="PANTHER" id="PTHR39210:SF1">
    <property type="entry name" value="HEPARIN-SULFATE LYASE"/>
    <property type="match status" value="1"/>
</dbReference>
<evidence type="ECO:0000256" key="2">
    <source>
        <dbReference type="ARBA" id="ARBA00022729"/>
    </source>
</evidence>
<keyword evidence="2" id="KW-0732">Signal</keyword>
<feature type="domain" description="Heparinase II/III-like C-terminal" evidence="5">
    <location>
        <begin position="352"/>
        <end position="513"/>
    </location>
</feature>
<comment type="caution">
    <text evidence="6">The sequence shown here is derived from an EMBL/GenBank/DDBJ whole genome shotgun (WGS) entry which is preliminary data.</text>
</comment>
<evidence type="ECO:0000256" key="3">
    <source>
        <dbReference type="ARBA" id="ARBA00022764"/>
    </source>
</evidence>
<dbReference type="PANTHER" id="PTHR39210">
    <property type="entry name" value="HEPARIN-SULFATE LYASE"/>
    <property type="match status" value="1"/>
</dbReference>
<reference evidence="6 7" key="1">
    <citation type="journal article" date="2015" name="Int. J. Syst. Evol. Microbiol.">
        <title>Carboxylicivirga linearis sp. nov., isolated from a sea cucumber culture pond.</title>
        <authorList>
            <person name="Wang F.Q."/>
            <person name="Zhou Y.X."/>
            <person name="Lin X.Z."/>
            <person name="Chen G.J."/>
            <person name="Du Z.J."/>
        </authorList>
    </citation>
    <scope>NUCLEOTIDE SEQUENCE [LARGE SCALE GENOMIC DNA]</scope>
    <source>
        <strain evidence="6 7">FB218</strain>
    </source>
</reference>
<comment type="subcellular location">
    <subcellularLocation>
        <location evidence="1">Periplasm</location>
    </subcellularLocation>
</comment>
<keyword evidence="4" id="KW-0456">Lyase</keyword>
<dbReference type="Gene3D" id="1.50.10.100">
    <property type="entry name" value="Chondroitin AC/alginate lyase"/>
    <property type="match status" value="1"/>
</dbReference>
<dbReference type="Gene3D" id="2.70.98.70">
    <property type="match status" value="1"/>
</dbReference>
<dbReference type="Proteomes" id="UP000708576">
    <property type="component" value="Unassembled WGS sequence"/>
</dbReference>
<accession>A0ABS5JWH2</accession>
<dbReference type="InterPro" id="IPR008929">
    <property type="entry name" value="Chondroitin_lyas"/>
</dbReference>
<dbReference type="SUPFAM" id="SSF48230">
    <property type="entry name" value="Chondroitin AC/alginate lyase"/>
    <property type="match status" value="1"/>
</dbReference>